<dbReference type="Gene3D" id="3.40.50.150">
    <property type="entry name" value="Vaccinia Virus protein VP39"/>
    <property type="match status" value="1"/>
</dbReference>
<feature type="binding site" evidence="7">
    <location>
        <position position="36"/>
    </location>
    <ligand>
        <name>S-adenosyl-L-methionine</name>
        <dbReference type="ChEBI" id="CHEBI:59789"/>
    </ligand>
</feature>
<dbReference type="KEGG" id="mpj:MPNE_0613"/>
<dbReference type="GeneID" id="66608801"/>
<feature type="binding site" evidence="7">
    <location>
        <position position="116"/>
    </location>
    <ligand>
        <name>substrate</name>
    </ligand>
</feature>
<dbReference type="HAMAP" id="MF_01057">
    <property type="entry name" value="tRNA_methyltr_TrmB"/>
    <property type="match status" value="1"/>
</dbReference>
<feature type="binding site" evidence="7">
    <location>
        <begin position="188"/>
        <end position="191"/>
    </location>
    <ligand>
        <name>substrate</name>
    </ligand>
</feature>
<dbReference type="PANTHER" id="PTHR23417">
    <property type="entry name" value="3-DEOXY-D-MANNO-OCTULOSONIC-ACID TRANSFERASE/TRNA GUANINE-N 7 - -METHYLTRANSFERASE"/>
    <property type="match status" value="1"/>
</dbReference>
<evidence type="ECO:0000256" key="3">
    <source>
        <dbReference type="ARBA" id="ARBA00022603"/>
    </source>
</evidence>
<dbReference type="Proteomes" id="UP000007756">
    <property type="component" value="Chromosome"/>
</dbReference>
<dbReference type="CDD" id="cd02440">
    <property type="entry name" value="AdoMet_MTases"/>
    <property type="match status" value="1"/>
</dbReference>
<dbReference type="eggNOG" id="COG0220">
    <property type="taxonomic scope" value="Bacteria"/>
</dbReference>
<comment type="similarity">
    <text evidence="7">Belongs to the class I-like SAM-binding methyltransferase superfamily. TrmB family.</text>
</comment>
<reference evidence="8 9" key="1">
    <citation type="journal article" date="2010" name="Appl. Environ. Microbiol.">
        <title>Targeted chromosomal knockouts in Mycoplasma pneumoniae.</title>
        <authorList>
            <person name="Krishnakumar R."/>
            <person name="Assad-Garcia N."/>
            <person name="Benders G.A."/>
            <person name="Phan Q."/>
            <person name="Montague M.G."/>
            <person name="Glass J.I."/>
        </authorList>
    </citation>
    <scope>NUCLEOTIDE SEQUENCE [LARGE SCALE GENOMIC DNA]</scope>
    <source>
        <strain evidence="9">ATCC 15531 / DSM 22911 / NBRC 14401 / NCTC 10119 / FH</strain>
    </source>
</reference>
<dbReference type="PROSITE" id="PS51625">
    <property type="entry name" value="SAM_MT_TRMB"/>
    <property type="match status" value="1"/>
</dbReference>
<evidence type="ECO:0000256" key="2">
    <source>
        <dbReference type="ARBA" id="ARBA00003015"/>
    </source>
</evidence>
<evidence type="ECO:0000256" key="6">
    <source>
        <dbReference type="ARBA" id="ARBA00022694"/>
    </source>
</evidence>
<dbReference type="Pfam" id="PF02390">
    <property type="entry name" value="Methyltransf_4"/>
    <property type="match status" value="1"/>
</dbReference>
<dbReference type="RefSeq" id="WP_014325580.1">
    <property type="nucleotide sequence ID" value="NZ_CP010546.1"/>
</dbReference>
<dbReference type="PANTHER" id="PTHR23417:SF14">
    <property type="entry name" value="PENTACOTRIPEPTIDE-REPEAT REGION OF PRORP DOMAIN-CONTAINING PROTEIN"/>
    <property type="match status" value="1"/>
</dbReference>
<feature type="binding site" evidence="7">
    <location>
        <position position="61"/>
    </location>
    <ligand>
        <name>S-adenosyl-L-methionine</name>
        <dbReference type="ChEBI" id="CHEBI:59789"/>
    </ligand>
</feature>
<dbReference type="STRING" id="722438.F539_02945"/>
<comment type="function">
    <text evidence="2 7">Catalyzes the formation of N(7)-methylguanine at position 46 (m7G46) in tRNA.</text>
</comment>
<comment type="pathway">
    <text evidence="7">tRNA modification; N(7)-methylguanine-tRNA biosynthesis.</text>
</comment>
<dbReference type="UniPathway" id="UPA00989"/>
<feature type="binding site" evidence="7">
    <location>
        <position position="112"/>
    </location>
    <ligand>
        <name>S-adenosyl-L-methionine</name>
        <dbReference type="ChEBI" id="CHEBI:59789"/>
    </ligand>
</feature>
<evidence type="ECO:0000313" key="8">
    <source>
        <dbReference type="EMBL" id="ADK87232.1"/>
    </source>
</evidence>
<evidence type="ECO:0000313" key="9">
    <source>
        <dbReference type="Proteomes" id="UP000007756"/>
    </source>
</evidence>
<evidence type="ECO:0000256" key="7">
    <source>
        <dbReference type="HAMAP-Rule" id="MF_01057"/>
    </source>
</evidence>
<dbReference type="PaxDb" id="722438-MPNE_0613"/>
<dbReference type="EMBL" id="CP002077">
    <property type="protein sequence ID" value="ADK87232.1"/>
    <property type="molecule type" value="Genomic_DNA"/>
</dbReference>
<dbReference type="NCBIfam" id="NF001080">
    <property type="entry name" value="PRK00121.2-2"/>
    <property type="match status" value="1"/>
</dbReference>
<dbReference type="GO" id="GO:0008176">
    <property type="term" value="F:tRNA (guanine(46)-N7)-methyltransferase activity"/>
    <property type="evidence" value="ECO:0007669"/>
    <property type="project" value="UniProtKB-UniRule"/>
</dbReference>
<keyword evidence="5 7" id="KW-0949">S-adenosyl-L-methionine</keyword>
<accession>A0A0H3DNF5</accession>
<keyword evidence="6 7" id="KW-0819">tRNA processing</keyword>
<protein>
    <recommendedName>
        <fullName evidence="7">tRNA (guanine-N(7)-)-methyltransferase</fullName>
        <ecNumber evidence="7">2.1.1.33</ecNumber>
    </recommendedName>
    <alternativeName>
        <fullName evidence="7">tRNA (guanine(46)-N(7))-methyltransferase</fullName>
    </alternativeName>
    <alternativeName>
        <fullName evidence="7">tRNA(m7G46)-methyltransferase</fullName>
    </alternativeName>
</protein>
<dbReference type="PATRIC" id="fig|722438.3.peg.592"/>
<sequence length="210" mass="24512">MRLRKVKDALVRVQDSPYFSNPEQLSTIESESLFVEIGCGKSWFLSQQAQQNPKCFFVGIEREPTIVLKAINKVNRLEVKPRNLLITCLDANQLTEYLKPQSISKIFINFPDPWPKKRHTLRRLTAPHFLKQFHQLLKKQGLIEFKTDNDQLFEFTLEVLQKTVAHFKIIEQTTDLHNSPLASTNIMTEYEQRFVSLGVKIKKLTLEKLN</sequence>
<feature type="binding site" evidence="7">
    <location>
        <position position="148"/>
    </location>
    <ligand>
        <name>substrate</name>
    </ligand>
</feature>
<organism evidence="8 9">
    <name type="scientific">Mycoplasmoides pneumoniae (strain ATCC 15531 / DSM 23978 / CIP 103766 / NBRC 14401 / NCTC 10119 / FH)</name>
    <name type="common">Mycoplasma pneumoniae</name>
    <dbReference type="NCBI Taxonomy" id="722438"/>
    <lineage>
        <taxon>Bacteria</taxon>
        <taxon>Bacillati</taxon>
        <taxon>Mycoplasmatota</taxon>
        <taxon>Mycoplasmoidales</taxon>
        <taxon>Mycoplasmoidaceae</taxon>
        <taxon>Mycoplasmoides</taxon>
    </lineage>
</organism>
<dbReference type="NCBIfam" id="TIGR00091">
    <property type="entry name" value="tRNA (guanosine(46)-N7)-methyltransferase TrmB"/>
    <property type="match status" value="1"/>
</dbReference>
<dbReference type="AlphaFoldDB" id="A0A0H3DNF5"/>
<dbReference type="HOGENOM" id="CLU_050910_2_1_14"/>
<dbReference type="InterPro" id="IPR003358">
    <property type="entry name" value="tRNA_(Gua-N-7)_MeTrfase_Trmb"/>
</dbReference>
<dbReference type="EC" id="2.1.1.33" evidence="7"/>
<keyword evidence="3 7" id="KW-0489">Methyltransferase</keyword>
<evidence type="ECO:0000256" key="4">
    <source>
        <dbReference type="ARBA" id="ARBA00022679"/>
    </source>
</evidence>
<evidence type="ECO:0000256" key="1">
    <source>
        <dbReference type="ARBA" id="ARBA00000142"/>
    </source>
</evidence>
<feature type="binding site" evidence="7">
    <location>
        <position position="90"/>
    </location>
    <ligand>
        <name>S-adenosyl-L-methionine</name>
        <dbReference type="ChEBI" id="CHEBI:59789"/>
    </ligand>
</feature>
<dbReference type="SUPFAM" id="SSF53335">
    <property type="entry name" value="S-adenosyl-L-methionine-dependent methyltransferases"/>
    <property type="match status" value="1"/>
</dbReference>
<comment type="catalytic activity">
    <reaction evidence="1 7">
        <text>guanosine(46) in tRNA + S-adenosyl-L-methionine = N(7)-methylguanosine(46) in tRNA + S-adenosyl-L-homocysteine</text>
        <dbReference type="Rhea" id="RHEA:42708"/>
        <dbReference type="Rhea" id="RHEA-COMP:10188"/>
        <dbReference type="Rhea" id="RHEA-COMP:10189"/>
        <dbReference type="ChEBI" id="CHEBI:57856"/>
        <dbReference type="ChEBI" id="CHEBI:59789"/>
        <dbReference type="ChEBI" id="CHEBI:74269"/>
        <dbReference type="ChEBI" id="CHEBI:74480"/>
        <dbReference type="EC" id="2.1.1.33"/>
    </reaction>
</comment>
<keyword evidence="4 7" id="KW-0808">Transferase</keyword>
<evidence type="ECO:0000256" key="5">
    <source>
        <dbReference type="ARBA" id="ARBA00022691"/>
    </source>
</evidence>
<gene>
    <name evidence="7 8" type="primary">trmB</name>
    <name evidence="8" type="ordered locus">MPNE_0613</name>
</gene>
<name>A0A0H3DNF5_MYCPB</name>
<dbReference type="InterPro" id="IPR029063">
    <property type="entry name" value="SAM-dependent_MTases_sf"/>
</dbReference>
<dbReference type="InterPro" id="IPR055361">
    <property type="entry name" value="tRNA_methyltr_TrmB_bact"/>
</dbReference>
<proteinExistence type="inferred from homology"/>
<comment type="caution">
    <text evidence="7">Lacks conserved residue(s) required for the propagation of feature annotation.</text>
</comment>
<dbReference type="GO" id="GO:0043527">
    <property type="term" value="C:tRNA methyltransferase complex"/>
    <property type="evidence" value="ECO:0007669"/>
    <property type="project" value="TreeGrafter"/>
</dbReference>